<dbReference type="PRINTS" id="PR00037">
    <property type="entry name" value="HTHLACR"/>
</dbReference>
<dbReference type="PANTHER" id="PTHR41247:SF1">
    <property type="entry name" value="HTH-TYPE TRANSCRIPTIONAL REPRESSOR YCNK"/>
    <property type="match status" value="1"/>
</dbReference>
<dbReference type="Proteomes" id="UP001431131">
    <property type="component" value="Unassembled WGS sequence"/>
</dbReference>
<evidence type="ECO:0000259" key="3">
    <source>
        <dbReference type="PROSITE" id="PS51000"/>
    </source>
</evidence>
<organism evidence="4 5">
    <name type="scientific">Fredinandcohnia quinoae</name>
    <dbReference type="NCBI Taxonomy" id="2918902"/>
    <lineage>
        <taxon>Bacteria</taxon>
        <taxon>Bacillati</taxon>
        <taxon>Bacillota</taxon>
        <taxon>Bacilli</taxon>
        <taxon>Bacillales</taxon>
        <taxon>Bacillaceae</taxon>
        <taxon>Fredinandcohnia</taxon>
    </lineage>
</organism>
<sequence length="197" mass="22310">MLPIERQNKIREWIKTENTLKVSEISKRLGVSEMTIYRDVKPLVEEGLVLKTSGGITLTTTPEHIQNKNNCTYCHKPIHSGMAYRLILNNEQIETTCCPHCGLLRHKQLGDKVVQAICSDFLRHTTISALHASYVLDTSLHVECCQPQVLVFEYQEHAKKFIKGFGGSVYTFSEAMTKVDQKMNGQEGCCHSVKPMN</sequence>
<feature type="domain" description="HTH deoR-type" evidence="3">
    <location>
        <begin position="3"/>
        <end position="58"/>
    </location>
</feature>
<dbReference type="Gene3D" id="1.10.10.10">
    <property type="entry name" value="Winged helix-like DNA-binding domain superfamily/Winged helix DNA-binding domain"/>
    <property type="match status" value="1"/>
</dbReference>
<dbReference type="EMBL" id="JAKTTI010000062">
    <property type="protein sequence ID" value="MCH1627908.1"/>
    <property type="molecule type" value="Genomic_DNA"/>
</dbReference>
<dbReference type="Pfam" id="PF08220">
    <property type="entry name" value="HTH_DeoR"/>
    <property type="match status" value="1"/>
</dbReference>
<dbReference type="InterPro" id="IPR008719">
    <property type="entry name" value="N2O_reductase_NosL"/>
</dbReference>
<evidence type="ECO:0000256" key="1">
    <source>
        <dbReference type="ARBA" id="ARBA00023015"/>
    </source>
</evidence>
<proteinExistence type="predicted"/>
<protein>
    <submittedName>
        <fullName evidence="4">DeoR family transcriptional regulator</fullName>
    </submittedName>
</protein>
<dbReference type="PANTHER" id="PTHR41247">
    <property type="entry name" value="HTH-TYPE TRANSCRIPTIONAL REPRESSOR YCNK"/>
    <property type="match status" value="1"/>
</dbReference>
<dbReference type="PROSITE" id="PS51000">
    <property type="entry name" value="HTH_DEOR_2"/>
    <property type="match status" value="1"/>
</dbReference>
<keyword evidence="5" id="KW-1185">Reference proteome</keyword>
<dbReference type="AlphaFoldDB" id="A0AAW5E5Y2"/>
<dbReference type="InterPro" id="IPR036390">
    <property type="entry name" value="WH_DNA-bd_sf"/>
</dbReference>
<name>A0AAW5E5Y2_9BACI</name>
<keyword evidence="2" id="KW-0804">Transcription</keyword>
<keyword evidence="1" id="KW-0805">Transcription regulation</keyword>
<dbReference type="GO" id="GO:0003700">
    <property type="term" value="F:DNA-binding transcription factor activity"/>
    <property type="evidence" value="ECO:0007669"/>
    <property type="project" value="InterPro"/>
</dbReference>
<dbReference type="InterPro" id="IPR001034">
    <property type="entry name" value="DeoR_HTH"/>
</dbReference>
<reference evidence="4" key="1">
    <citation type="submission" date="2022-02" db="EMBL/GenBank/DDBJ databases">
        <title>Fredinandcohnia quinoae sp. nov. isolated from Chenopodium quinoa seeds.</title>
        <authorList>
            <person name="Saati-Santamaria Z."/>
            <person name="Flores-Felix J.D."/>
            <person name="Igual J.M."/>
            <person name="Velazquez E."/>
            <person name="Garcia-Fraile P."/>
            <person name="Martinez-Molina E."/>
        </authorList>
    </citation>
    <scope>NUCLEOTIDE SEQUENCE</scope>
    <source>
        <strain evidence="4">SECRCQ15</strain>
    </source>
</reference>
<evidence type="ECO:0000256" key="2">
    <source>
        <dbReference type="ARBA" id="ARBA00023163"/>
    </source>
</evidence>
<evidence type="ECO:0000313" key="5">
    <source>
        <dbReference type="Proteomes" id="UP001431131"/>
    </source>
</evidence>
<dbReference type="SUPFAM" id="SSF46785">
    <property type="entry name" value="Winged helix' DNA-binding domain"/>
    <property type="match status" value="1"/>
</dbReference>
<comment type="caution">
    <text evidence="4">The sequence shown here is derived from an EMBL/GenBank/DDBJ whole genome shotgun (WGS) entry which is preliminary data.</text>
</comment>
<evidence type="ECO:0000313" key="4">
    <source>
        <dbReference type="EMBL" id="MCH1627908.1"/>
    </source>
</evidence>
<dbReference type="SUPFAM" id="SSF160387">
    <property type="entry name" value="NosL/MerB-like"/>
    <property type="match status" value="1"/>
</dbReference>
<dbReference type="InterPro" id="IPR036388">
    <property type="entry name" value="WH-like_DNA-bd_sf"/>
</dbReference>
<accession>A0AAW5E5Y2</accession>
<dbReference type="SMART" id="SM00420">
    <property type="entry name" value="HTH_DEOR"/>
    <property type="match status" value="1"/>
</dbReference>
<dbReference type="RefSeq" id="WP_240257826.1">
    <property type="nucleotide sequence ID" value="NZ_JAKTTI010000062.1"/>
</dbReference>
<gene>
    <name evidence="4" type="ORF">MJG50_21470</name>
</gene>